<gene>
    <name evidence="2" type="ORF">BS50DRAFT_538024</name>
</gene>
<reference evidence="2 3" key="1">
    <citation type="journal article" date="2018" name="Front. Microbiol.">
        <title>Genome-Wide Analysis of Corynespora cassiicola Leaf Fall Disease Putative Effectors.</title>
        <authorList>
            <person name="Lopez D."/>
            <person name="Ribeiro S."/>
            <person name="Label P."/>
            <person name="Fumanal B."/>
            <person name="Venisse J.S."/>
            <person name="Kohler A."/>
            <person name="de Oliveira R.R."/>
            <person name="Labutti K."/>
            <person name="Lipzen A."/>
            <person name="Lail K."/>
            <person name="Bauer D."/>
            <person name="Ohm R.A."/>
            <person name="Barry K.W."/>
            <person name="Spatafora J."/>
            <person name="Grigoriev I.V."/>
            <person name="Martin F.M."/>
            <person name="Pujade-Renaud V."/>
        </authorList>
    </citation>
    <scope>NUCLEOTIDE SEQUENCE [LARGE SCALE GENOMIC DNA]</scope>
    <source>
        <strain evidence="2 3">Philippines</strain>
    </source>
</reference>
<evidence type="ECO:0008006" key="4">
    <source>
        <dbReference type="Google" id="ProtNLM"/>
    </source>
</evidence>
<keyword evidence="1" id="KW-0175">Coiled coil</keyword>
<dbReference type="AlphaFoldDB" id="A0A2T2N1U2"/>
<dbReference type="Gene3D" id="3.30.710.10">
    <property type="entry name" value="Potassium Channel Kv1.1, Chain A"/>
    <property type="match status" value="1"/>
</dbReference>
<keyword evidence="3" id="KW-1185">Reference proteome</keyword>
<name>A0A2T2N1U2_CORCC</name>
<evidence type="ECO:0000313" key="3">
    <source>
        <dbReference type="Proteomes" id="UP000240883"/>
    </source>
</evidence>
<dbReference type="EMBL" id="KZ678172">
    <property type="protein sequence ID" value="PSN59008.1"/>
    <property type="molecule type" value="Genomic_DNA"/>
</dbReference>
<dbReference type="Proteomes" id="UP000240883">
    <property type="component" value="Unassembled WGS sequence"/>
</dbReference>
<evidence type="ECO:0000313" key="2">
    <source>
        <dbReference type="EMBL" id="PSN59008.1"/>
    </source>
</evidence>
<feature type="coiled-coil region" evidence="1">
    <location>
        <begin position="308"/>
        <end position="335"/>
    </location>
</feature>
<protein>
    <recommendedName>
        <fullName evidence="4">BTB domain-containing protein</fullName>
    </recommendedName>
</protein>
<dbReference type="STRING" id="1448308.A0A2T2N1U2"/>
<dbReference type="OrthoDB" id="9997739at2759"/>
<organism evidence="2 3">
    <name type="scientific">Corynespora cassiicola Philippines</name>
    <dbReference type="NCBI Taxonomy" id="1448308"/>
    <lineage>
        <taxon>Eukaryota</taxon>
        <taxon>Fungi</taxon>
        <taxon>Dikarya</taxon>
        <taxon>Ascomycota</taxon>
        <taxon>Pezizomycotina</taxon>
        <taxon>Dothideomycetes</taxon>
        <taxon>Pleosporomycetidae</taxon>
        <taxon>Pleosporales</taxon>
        <taxon>Corynesporascaceae</taxon>
        <taxon>Corynespora</taxon>
    </lineage>
</organism>
<proteinExistence type="predicted"/>
<dbReference type="PANTHER" id="PTHR47843">
    <property type="entry name" value="BTB DOMAIN-CONTAINING PROTEIN-RELATED"/>
    <property type="match status" value="1"/>
</dbReference>
<dbReference type="InterPro" id="IPR011333">
    <property type="entry name" value="SKP1/BTB/POZ_sf"/>
</dbReference>
<evidence type="ECO:0000256" key="1">
    <source>
        <dbReference type="SAM" id="Coils"/>
    </source>
</evidence>
<sequence>MKDPTTQFGVYLKEAPLKIFAGEEKTVYYIHVGVLLACKSSTANVRINGHWKDTGDGAIDWTHFDRQTVECVLHYLYTGDYYVPYFLPMKGSAVEGVQKSLDQAENNVDEPPSPLSTLSTCDALPPTESSLLEGDTTKRPLTPIRNCVKAGFPVENMKTAAGFVVVKDSEHDKHVIGASVLMHSKVYSFAHQHFFSDLANFALQRLTQVLALAPDDCALMFPYLADAIRHIYDTTPGPEIQEDPARKLLSQYVAMNYTHLAGEELSALVEEGGDLMIDISKKLVRLLTTNTSEIFCLERKVHSLSAEVGELQTICKDKEQEIQNLQARYESEVTTLSAIKNSRKKKSGSLY</sequence>
<accession>A0A2T2N1U2</accession>